<dbReference type="EMBL" id="JBHULX010000022">
    <property type="protein sequence ID" value="MFD2591745.1"/>
    <property type="molecule type" value="Genomic_DNA"/>
</dbReference>
<dbReference type="InterPro" id="IPR036388">
    <property type="entry name" value="WH-like_DNA-bd_sf"/>
</dbReference>
<proteinExistence type="inferred from homology"/>
<accession>A0ABW5N8G5</accession>
<evidence type="ECO:0000256" key="2">
    <source>
        <dbReference type="ARBA" id="ARBA00023015"/>
    </source>
</evidence>
<organism evidence="6 7">
    <name type="scientific">Aquimarina hainanensis</name>
    <dbReference type="NCBI Taxonomy" id="1578017"/>
    <lineage>
        <taxon>Bacteria</taxon>
        <taxon>Pseudomonadati</taxon>
        <taxon>Bacteroidota</taxon>
        <taxon>Flavobacteriia</taxon>
        <taxon>Flavobacteriales</taxon>
        <taxon>Flavobacteriaceae</taxon>
        <taxon>Aquimarina</taxon>
    </lineage>
</organism>
<comment type="caution">
    <text evidence="6">The sequence shown here is derived from an EMBL/GenBank/DDBJ whole genome shotgun (WGS) entry which is preliminary data.</text>
</comment>
<evidence type="ECO:0000256" key="4">
    <source>
        <dbReference type="ARBA" id="ARBA00023163"/>
    </source>
</evidence>
<protein>
    <submittedName>
        <fullName evidence="6">LysR family transcriptional regulator</fullName>
    </submittedName>
</protein>
<dbReference type="PRINTS" id="PR00039">
    <property type="entry name" value="HTHLYSR"/>
</dbReference>
<evidence type="ECO:0000256" key="1">
    <source>
        <dbReference type="ARBA" id="ARBA00009437"/>
    </source>
</evidence>
<dbReference type="PROSITE" id="PS50931">
    <property type="entry name" value="HTH_LYSR"/>
    <property type="match status" value="1"/>
</dbReference>
<evidence type="ECO:0000313" key="7">
    <source>
        <dbReference type="Proteomes" id="UP001597459"/>
    </source>
</evidence>
<keyword evidence="4" id="KW-0804">Transcription</keyword>
<dbReference type="SUPFAM" id="SSF53850">
    <property type="entry name" value="Periplasmic binding protein-like II"/>
    <property type="match status" value="1"/>
</dbReference>
<dbReference type="Pfam" id="PF03466">
    <property type="entry name" value="LysR_substrate"/>
    <property type="match status" value="1"/>
</dbReference>
<dbReference type="PANTHER" id="PTHR30126">
    <property type="entry name" value="HTH-TYPE TRANSCRIPTIONAL REGULATOR"/>
    <property type="match status" value="1"/>
</dbReference>
<evidence type="ECO:0000256" key="3">
    <source>
        <dbReference type="ARBA" id="ARBA00023125"/>
    </source>
</evidence>
<dbReference type="InterPro" id="IPR005119">
    <property type="entry name" value="LysR_subst-bd"/>
</dbReference>
<dbReference type="InterPro" id="IPR036390">
    <property type="entry name" value="WH_DNA-bd_sf"/>
</dbReference>
<reference evidence="7" key="1">
    <citation type="journal article" date="2019" name="Int. J. Syst. Evol. Microbiol.">
        <title>The Global Catalogue of Microorganisms (GCM) 10K type strain sequencing project: providing services to taxonomists for standard genome sequencing and annotation.</title>
        <authorList>
            <consortium name="The Broad Institute Genomics Platform"/>
            <consortium name="The Broad Institute Genome Sequencing Center for Infectious Disease"/>
            <person name="Wu L."/>
            <person name="Ma J."/>
        </authorList>
    </citation>
    <scope>NUCLEOTIDE SEQUENCE [LARGE SCALE GENOMIC DNA]</scope>
    <source>
        <strain evidence="7">KCTC 42423</strain>
    </source>
</reference>
<evidence type="ECO:0000259" key="5">
    <source>
        <dbReference type="PROSITE" id="PS50931"/>
    </source>
</evidence>
<evidence type="ECO:0000313" key="6">
    <source>
        <dbReference type="EMBL" id="MFD2591745.1"/>
    </source>
</evidence>
<dbReference type="RefSeq" id="WP_176027168.1">
    <property type="nucleotide sequence ID" value="NZ_JBHSJV010000001.1"/>
</dbReference>
<dbReference type="Pfam" id="PF00126">
    <property type="entry name" value="HTH_1"/>
    <property type="match status" value="1"/>
</dbReference>
<dbReference type="SUPFAM" id="SSF46785">
    <property type="entry name" value="Winged helix' DNA-binding domain"/>
    <property type="match status" value="1"/>
</dbReference>
<dbReference type="Proteomes" id="UP001597459">
    <property type="component" value="Unassembled WGS sequence"/>
</dbReference>
<feature type="domain" description="HTH lysR-type" evidence="5">
    <location>
        <begin position="2"/>
        <end position="59"/>
    </location>
</feature>
<gene>
    <name evidence="6" type="ORF">ACFSTE_12975</name>
</gene>
<dbReference type="Gene3D" id="1.10.10.10">
    <property type="entry name" value="Winged helix-like DNA-binding domain superfamily/Winged helix DNA-binding domain"/>
    <property type="match status" value="1"/>
</dbReference>
<dbReference type="PANTHER" id="PTHR30126:SF39">
    <property type="entry name" value="HTH-TYPE TRANSCRIPTIONAL REGULATOR CYSL"/>
    <property type="match status" value="1"/>
</dbReference>
<sequence length="296" mass="34293">MINFEWYRTFKTIYECNSISEAAKLLHMTQPGVSKHLAALESRIGKKLFIRTARKILPTEFGKFLYTQIYSSVSGLEKAEATFNKKGNEHCPSIVIGCQYEFFKSKLLDLISSLDMYITVKFGINENLKNALEIGQIHLLIGTYRYNTYPHIFSPLTTEKLVLIASNDLEVPEVIQNNQAGPKALESWLKEQNWFAFDNELPFIRMFWEHHFKKRPPIKAKIVFSCFDGIMQIMQKTKGVCILPYHSFANELKDQKVKLISPSLETTNNKLFCAHKSTSENLYEIRLFKERMGLEL</sequence>
<dbReference type="InterPro" id="IPR000847">
    <property type="entry name" value="LysR_HTH_N"/>
</dbReference>
<keyword evidence="7" id="KW-1185">Reference proteome</keyword>
<keyword evidence="3" id="KW-0238">DNA-binding</keyword>
<keyword evidence="2" id="KW-0805">Transcription regulation</keyword>
<name>A0ABW5N8G5_9FLAO</name>
<comment type="similarity">
    <text evidence="1">Belongs to the LysR transcriptional regulatory family.</text>
</comment>